<dbReference type="Gene3D" id="1.10.8.590">
    <property type="match status" value="1"/>
</dbReference>
<dbReference type="PANTHER" id="PTHR42786">
    <property type="entry name" value="TRNA/RRNA METHYLTRANSFERASE"/>
    <property type="match status" value="1"/>
</dbReference>
<dbReference type="PANTHER" id="PTHR42786:SF2">
    <property type="entry name" value="TRNA (CYTIDINE_URIDINE-2'-O-)-METHYLTRANSFERASE TRMJ"/>
    <property type="match status" value="1"/>
</dbReference>
<dbReference type="PIRSF" id="PIRSF004808">
    <property type="entry name" value="LasT"/>
    <property type="match status" value="1"/>
</dbReference>
<dbReference type="GO" id="GO:0008173">
    <property type="term" value="F:RNA methyltransferase activity"/>
    <property type="evidence" value="ECO:0007669"/>
    <property type="project" value="InterPro"/>
</dbReference>
<dbReference type="CDD" id="cd18093">
    <property type="entry name" value="SpoU-like_TrmJ"/>
    <property type="match status" value="1"/>
</dbReference>
<proteinExistence type="inferred from homology"/>
<dbReference type="AlphaFoldDB" id="A0A3E2BK24"/>
<feature type="domain" description="tRNA/rRNA methyltransferase SpoU type" evidence="5">
    <location>
        <begin position="17"/>
        <end position="164"/>
    </location>
</feature>
<protein>
    <submittedName>
        <fullName evidence="6">tRNA:Cm32/Um32 methyltransferase</fullName>
    </submittedName>
</protein>
<keyword evidence="4" id="KW-0949">S-adenosyl-L-methionine</keyword>
<evidence type="ECO:0000313" key="6">
    <source>
        <dbReference type="EMBL" id="RFT14987.1"/>
    </source>
</evidence>
<sequence length="244" mass="27583">MKLPYLLTEDRLNLARFTVVLVNPENQENIGLVARAMKNTGFGRLRITGLTGLQPEAFRPAVHSADILKKASLYPSLDEAVSDLNLVLASTVRLRKAFRILTIDEMVEKIKTFPAETKIGLVFGNERTGLSDRELRRANFVYFIPQAGRQPSYNLAAAVLLSLYAIFRASGSQPVPQVAPPLPRKEQEDCLKLILKKLEKRGFMHDTNREHVTDLLHDLFGRLALSERDRRFLTAVFNKGLDRE</sequence>
<dbReference type="Gene3D" id="3.40.1280.10">
    <property type="match status" value="1"/>
</dbReference>
<keyword evidence="3 6" id="KW-0808">Transferase</keyword>
<gene>
    <name evidence="6" type="ORF">OP8BY_1187</name>
</gene>
<evidence type="ECO:0000256" key="4">
    <source>
        <dbReference type="ARBA" id="ARBA00022691"/>
    </source>
</evidence>
<dbReference type="InterPro" id="IPR001537">
    <property type="entry name" value="SpoU_MeTrfase"/>
</dbReference>
<dbReference type="GO" id="GO:0005829">
    <property type="term" value="C:cytosol"/>
    <property type="evidence" value="ECO:0007669"/>
    <property type="project" value="TreeGrafter"/>
</dbReference>
<name>A0A3E2BK24_9BACT</name>
<dbReference type="InterPro" id="IPR029028">
    <property type="entry name" value="Alpha/beta_knot_MTases"/>
</dbReference>
<dbReference type="InterPro" id="IPR029026">
    <property type="entry name" value="tRNA_m1G_MTases_N"/>
</dbReference>
<comment type="caution">
    <text evidence="6">The sequence shown here is derived from an EMBL/GenBank/DDBJ whole genome shotgun (WGS) entry which is preliminary data.</text>
</comment>
<reference evidence="6 7" key="1">
    <citation type="submission" date="2018-08" db="EMBL/GenBank/DDBJ databases">
        <title>Genome analysis of the thermophilic bacterium of the candidate phylum Aminicenantes from deep subsurface aquifer revealed its physiology and ecological role.</title>
        <authorList>
            <person name="Kadnikov V.V."/>
            <person name="Mardanov A.V."/>
            <person name="Beletsky A.V."/>
            <person name="Karnachuk O.V."/>
            <person name="Ravin N.V."/>
        </authorList>
    </citation>
    <scope>NUCLEOTIDE SEQUENCE [LARGE SCALE GENOMIC DNA]</scope>
    <source>
        <strain evidence="6">BY38</strain>
    </source>
</reference>
<evidence type="ECO:0000259" key="5">
    <source>
        <dbReference type="Pfam" id="PF00588"/>
    </source>
</evidence>
<dbReference type="GO" id="GO:0002128">
    <property type="term" value="P:tRNA nucleoside ribose methylation"/>
    <property type="evidence" value="ECO:0007669"/>
    <property type="project" value="TreeGrafter"/>
</dbReference>
<dbReference type="EMBL" id="QUAH01000015">
    <property type="protein sequence ID" value="RFT14987.1"/>
    <property type="molecule type" value="Genomic_DNA"/>
</dbReference>
<dbReference type="Proteomes" id="UP000257323">
    <property type="component" value="Unassembled WGS sequence"/>
</dbReference>
<dbReference type="InterPro" id="IPR004384">
    <property type="entry name" value="RNA_MeTrfase_TrmJ/LasT"/>
</dbReference>
<evidence type="ECO:0000313" key="7">
    <source>
        <dbReference type="Proteomes" id="UP000257323"/>
    </source>
</evidence>
<dbReference type="Pfam" id="PF00588">
    <property type="entry name" value="SpoU_methylase"/>
    <property type="match status" value="1"/>
</dbReference>
<evidence type="ECO:0000256" key="3">
    <source>
        <dbReference type="ARBA" id="ARBA00022679"/>
    </source>
</evidence>
<dbReference type="SUPFAM" id="SSF75217">
    <property type="entry name" value="alpha/beta knot"/>
    <property type="match status" value="1"/>
</dbReference>
<evidence type="ECO:0000256" key="1">
    <source>
        <dbReference type="ARBA" id="ARBA00007228"/>
    </source>
</evidence>
<evidence type="ECO:0000256" key="2">
    <source>
        <dbReference type="ARBA" id="ARBA00022603"/>
    </source>
</evidence>
<accession>A0A3E2BK24</accession>
<organism evidence="6 7">
    <name type="scientific">Candidatus Saccharicenans subterraneus</name>
    <dbReference type="NCBI Taxonomy" id="2508984"/>
    <lineage>
        <taxon>Bacteria</taxon>
        <taxon>Candidatus Aminicenantota</taxon>
        <taxon>Candidatus Aminicenantia</taxon>
        <taxon>Candidatus Aminicenantales</taxon>
        <taxon>Candidatus Saccharicenantaceae</taxon>
        <taxon>Candidatus Saccharicenans</taxon>
    </lineage>
</organism>
<keyword evidence="2 6" id="KW-0489">Methyltransferase</keyword>
<dbReference type="GO" id="GO:0003723">
    <property type="term" value="F:RNA binding"/>
    <property type="evidence" value="ECO:0007669"/>
    <property type="project" value="InterPro"/>
</dbReference>
<comment type="similarity">
    <text evidence="1">Belongs to the class IV-like SAM-binding methyltransferase superfamily. RNA methyltransferase TrmH family.</text>
</comment>